<sequence length="432" mass="48721">MNNVEVDRISSLPDEVLTHILSFLSTEDAVQTCVLSKRWKNTWAAVPILNINHKHFLINGCREEDYDCSGDSDEEQRIDVARSEFNSLGMSAARFQQFMTGFLDNRPPTNLERVNCVCNFQCWDRTHASMGWLDRVVLLMPLQIHIGIMGGGFSLDIPDLVFSCASLQHLSMSLSSLVKTIISPVSINLPSLKFLHLSVVEFHDDFAEKLFMGCPSLQKLDLSHCDLYFSSISSKVLKELTLISCNLYEQMQISCLNLVSLSMLIDLARGDISLKNISSLVDAVIELDLGDDVPNLNILGSLSNVAELKLYLVTPVLKEQLEKDIPNCINFNNLKKLVLEVRWDMCSDFYLIACLLKHSPNLKELELLLDESQGQIQEPRREISEDVLFQYEYLETVKIGPECEGELSSELINAIIKTLGRYVKKIGNLIIA</sequence>
<dbReference type="InterPro" id="IPR001810">
    <property type="entry name" value="F-box_dom"/>
</dbReference>
<dbReference type="PROSITE" id="PS50181">
    <property type="entry name" value="FBOX"/>
    <property type="match status" value="1"/>
</dbReference>
<dbReference type="SUPFAM" id="SSF52058">
    <property type="entry name" value="L domain-like"/>
    <property type="match status" value="1"/>
</dbReference>
<dbReference type="InterPro" id="IPR032675">
    <property type="entry name" value="LRR_dom_sf"/>
</dbReference>
<reference evidence="2" key="1">
    <citation type="submission" date="2020-01" db="EMBL/GenBank/DDBJ databases">
        <title>Genome sequence of Kobresia littledalei, the first chromosome-level genome in the family Cyperaceae.</title>
        <authorList>
            <person name="Qu G."/>
        </authorList>
    </citation>
    <scope>NUCLEOTIDE SEQUENCE</scope>
    <source>
        <strain evidence="2">C.B.Clarke</strain>
        <tissue evidence="2">Leaf</tissue>
    </source>
</reference>
<dbReference type="Pfam" id="PF24758">
    <property type="entry name" value="LRR_At5g56370"/>
    <property type="match status" value="1"/>
</dbReference>
<dbReference type="InterPro" id="IPR036047">
    <property type="entry name" value="F-box-like_dom_sf"/>
</dbReference>
<dbReference type="OrthoDB" id="582804at2759"/>
<name>A0A833RD74_9POAL</name>
<keyword evidence="3" id="KW-1185">Reference proteome</keyword>
<dbReference type="PANTHER" id="PTHR34223:SF36">
    <property type="entry name" value="F-BOX DOMAIN-CONTAINING PROTEIN"/>
    <property type="match status" value="1"/>
</dbReference>
<proteinExistence type="predicted"/>
<accession>A0A833RD74</accession>
<gene>
    <name evidence="2" type="ORF">FCM35_KLT16645</name>
</gene>
<dbReference type="CDD" id="cd22160">
    <property type="entry name" value="F-box_AtFBL13-like"/>
    <property type="match status" value="1"/>
</dbReference>
<dbReference type="Gene3D" id="1.20.1280.50">
    <property type="match status" value="1"/>
</dbReference>
<dbReference type="SUPFAM" id="SSF81383">
    <property type="entry name" value="F-box domain"/>
    <property type="match status" value="1"/>
</dbReference>
<dbReference type="InterPro" id="IPR055411">
    <property type="entry name" value="LRR_FXL15/At3g58940/PEG3-like"/>
</dbReference>
<dbReference type="Gene3D" id="3.80.10.10">
    <property type="entry name" value="Ribonuclease Inhibitor"/>
    <property type="match status" value="1"/>
</dbReference>
<dbReference type="EMBL" id="SWLB01000004">
    <property type="protein sequence ID" value="KAF3339174.1"/>
    <property type="molecule type" value="Genomic_DNA"/>
</dbReference>
<dbReference type="PANTHER" id="PTHR34223">
    <property type="entry name" value="OS11G0201299 PROTEIN"/>
    <property type="match status" value="1"/>
</dbReference>
<evidence type="ECO:0000313" key="2">
    <source>
        <dbReference type="EMBL" id="KAF3339174.1"/>
    </source>
</evidence>
<dbReference type="Pfam" id="PF00646">
    <property type="entry name" value="F-box"/>
    <property type="match status" value="1"/>
</dbReference>
<dbReference type="SMART" id="SM00256">
    <property type="entry name" value="FBOX"/>
    <property type="match status" value="1"/>
</dbReference>
<evidence type="ECO:0000313" key="3">
    <source>
        <dbReference type="Proteomes" id="UP000623129"/>
    </source>
</evidence>
<protein>
    <submittedName>
        <fullName evidence="2">F-box/LRR-repeat protein</fullName>
    </submittedName>
</protein>
<feature type="domain" description="F-box" evidence="1">
    <location>
        <begin position="6"/>
        <end position="41"/>
    </location>
</feature>
<evidence type="ECO:0000259" key="1">
    <source>
        <dbReference type="PROSITE" id="PS50181"/>
    </source>
</evidence>
<comment type="caution">
    <text evidence="2">The sequence shown here is derived from an EMBL/GenBank/DDBJ whole genome shotgun (WGS) entry which is preliminary data.</text>
</comment>
<organism evidence="2 3">
    <name type="scientific">Carex littledalei</name>
    <dbReference type="NCBI Taxonomy" id="544730"/>
    <lineage>
        <taxon>Eukaryota</taxon>
        <taxon>Viridiplantae</taxon>
        <taxon>Streptophyta</taxon>
        <taxon>Embryophyta</taxon>
        <taxon>Tracheophyta</taxon>
        <taxon>Spermatophyta</taxon>
        <taxon>Magnoliopsida</taxon>
        <taxon>Liliopsida</taxon>
        <taxon>Poales</taxon>
        <taxon>Cyperaceae</taxon>
        <taxon>Cyperoideae</taxon>
        <taxon>Cariceae</taxon>
        <taxon>Carex</taxon>
        <taxon>Carex subgen. Euthyceras</taxon>
    </lineage>
</organism>
<dbReference type="InterPro" id="IPR053197">
    <property type="entry name" value="F-box_SCFL_complex_component"/>
</dbReference>
<dbReference type="InterPro" id="IPR053781">
    <property type="entry name" value="F-box_AtFBL13-like"/>
</dbReference>
<dbReference type="AlphaFoldDB" id="A0A833RD74"/>
<dbReference type="Proteomes" id="UP000623129">
    <property type="component" value="Unassembled WGS sequence"/>
</dbReference>